<dbReference type="InterPro" id="IPR029044">
    <property type="entry name" value="Nucleotide-diphossugar_trans"/>
</dbReference>
<evidence type="ECO:0000256" key="6">
    <source>
        <dbReference type="ARBA" id="ARBA00023136"/>
    </source>
</evidence>
<evidence type="ECO:0000256" key="4">
    <source>
        <dbReference type="ARBA" id="ARBA00022692"/>
    </source>
</evidence>
<dbReference type="RefSeq" id="WP_289458018.1">
    <property type="nucleotide sequence ID" value="NZ_JAUCML010000003.1"/>
</dbReference>
<evidence type="ECO:0000256" key="3">
    <source>
        <dbReference type="ARBA" id="ARBA00022679"/>
    </source>
</evidence>
<dbReference type="Proteomes" id="UP001237823">
    <property type="component" value="Unassembled WGS sequence"/>
</dbReference>
<dbReference type="InterPro" id="IPR001173">
    <property type="entry name" value="Glyco_trans_2-like"/>
</dbReference>
<dbReference type="SUPFAM" id="SSF53448">
    <property type="entry name" value="Nucleotide-diphospho-sugar transferases"/>
    <property type="match status" value="1"/>
</dbReference>
<feature type="compositionally biased region" description="Low complexity" evidence="7">
    <location>
        <begin position="43"/>
        <end position="59"/>
    </location>
</feature>
<feature type="transmembrane region" description="Helical" evidence="8">
    <location>
        <begin position="455"/>
        <end position="475"/>
    </location>
</feature>
<name>A0ABT7T4W1_9MICO</name>
<feature type="region of interest" description="Disordered" evidence="7">
    <location>
        <begin position="1"/>
        <end position="104"/>
    </location>
</feature>
<keyword evidence="4 8" id="KW-0812">Transmembrane</keyword>
<reference evidence="10 11" key="1">
    <citation type="submission" date="2023-06" db="EMBL/GenBank/DDBJ databases">
        <authorList>
            <person name="Feng G."/>
            <person name="Li J."/>
            <person name="Zhu H."/>
        </authorList>
    </citation>
    <scope>NUCLEOTIDE SEQUENCE [LARGE SCALE GENOMIC DNA]</scope>
    <source>
        <strain evidence="10 11">RHCKG23</strain>
    </source>
</reference>
<dbReference type="CDD" id="cd06421">
    <property type="entry name" value="CESA_CelA_like"/>
    <property type="match status" value="1"/>
</dbReference>
<evidence type="ECO:0000256" key="7">
    <source>
        <dbReference type="SAM" id="MobiDB-lite"/>
    </source>
</evidence>
<evidence type="ECO:0000313" key="11">
    <source>
        <dbReference type="Proteomes" id="UP001237823"/>
    </source>
</evidence>
<feature type="compositionally biased region" description="Basic and acidic residues" evidence="7">
    <location>
        <begin position="1"/>
        <end position="31"/>
    </location>
</feature>
<dbReference type="Gene3D" id="3.90.550.10">
    <property type="entry name" value="Spore Coat Polysaccharide Biosynthesis Protein SpsA, Chain A"/>
    <property type="match status" value="1"/>
</dbReference>
<comment type="subcellular location">
    <subcellularLocation>
        <location evidence="1">Membrane</location>
        <topology evidence="1">Multi-pass membrane protein</topology>
    </subcellularLocation>
</comment>
<evidence type="ECO:0000256" key="1">
    <source>
        <dbReference type="ARBA" id="ARBA00004141"/>
    </source>
</evidence>
<keyword evidence="5 8" id="KW-1133">Transmembrane helix</keyword>
<proteinExistence type="predicted"/>
<feature type="transmembrane region" description="Helical" evidence="8">
    <location>
        <begin position="495"/>
        <end position="514"/>
    </location>
</feature>
<feature type="transmembrane region" description="Helical" evidence="8">
    <location>
        <begin position="595"/>
        <end position="613"/>
    </location>
</feature>
<dbReference type="Pfam" id="PF13632">
    <property type="entry name" value="Glyco_trans_2_3"/>
    <property type="match status" value="1"/>
</dbReference>
<feature type="domain" description="Glycosyltransferase 2-like" evidence="9">
    <location>
        <begin position="294"/>
        <end position="495"/>
    </location>
</feature>
<keyword evidence="2" id="KW-0328">Glycosyltransferase</keyword>
<keyword evidence="3" id="KW-0808">Transferase</keyword>
<feature type="transmembrane region" description="Helical" evidence="8">
    <location>
        <begin position="560"/>
        <end position="583"/>
    </location>
</feature>
<feature type="transmembrane region" description="Helical" evidence="8">
    <location>
        <begin position="145"/>
        <end position="167"/>
    </location>
</feature>
<organism evidence="10 11">
    <name type="scientific">Curtobacterium citri</name>
    <dbReference type="NCBI Taxonomy" id="3055139"/>
    <lineage>
        <taxon>Bacteria</taxon>
        <taxon>Bacillati</taxon>
        <taxon>Actinomycetota</taxon>
        <taxon>Actinomycetes</taxon>
        <taxon>Micrococcales</taxon>
        <taxon>Microbacteriaceae</taxon>
        <taxon>Curtobacterium</taxon>
    </lineage>
</organism>
<dbReference type="PANTHER" id="PTHR43867:SF2">
    <property type="entry name" value="CELLULOSE SYNTHASE CATALYTIC SUBUNIT A [UDP-FORMING]"/>
    <property type="match status" value="1"/>
</dbReference>
<evidence type="ECO:0000256" key="5">
    <source>
        <dbReference type="ARBA" id="ARBA00022989"/>
    </source>
</evidence>
<dbReference type="InterPro" id="IPR050321">
    <property type="entry name" value="Glycosyltr_2/OpgH_subfam"/>
</dbReference>
<accession>A0ABT7T4W1</accession>
<evidence type="ECO:0000259" key="9">
    <source>
        <dbReference type="Pfam" id="PF13632"/>
    </source>
</evidence>
<evidence type="ECO:0000256" key="8">
    <source>
        <dbReference type="SAM" id="Phobius"/>
    </source>
</evidence>
<protein>
    <submittedName>
        <fullName evidence="10">Cellulose synthase catalytic subunit</fullName>
    </submittedName>
</protein>
<feature type="transmembrane region" description="Helical" evidence="8">
    <location>
        <begin position="114"/>
        <end position="133"/>
    </location>
</feature>
<evidence type="ECO:0000313" key="10">
    <source>
        <dbReference type="EMBL" id="MDM7884608.1"/>
    </source>
</evidence>
<comment type="caution">
    <text evidence="10">The sequence shown here is derived from an EMBL/GenBank/DDBJ whole genome shotgun (WGS) entry which is preliminary data.</text>
</comment>
<keyword evidence="11" id="KW-1185">Reference proteome</keyword>
<dbReference type="PANTHER" id="PTHR43867">
    <property type="entry name" value="CELLULOSE SYNTHASE CATALYTIC SUBUNIT A [UDP-FORMING]"/>
    <property type="match status" value="1"/>
</dbReference>
<gene>
    <name evidence="10" type="ORF">QUG92_05770</name>
</gene>
<evidence type="ECO:0000256" key="2">
    <source>
        <dbReference type="ARBA" id="ARBA00022676"/>
    </source>
</evidence>
<sequence>MSAPTDVRRSRTDASKHDASKHDVSKHDVSKHAVSTHAADQHAATVAPPTPVPARRSVPPQSPDVPALLPGSDVGTALPQQLVTRDRDRARRRRASVQVPNVRPRSESRAHSPVMVLIVLVATLGVMAYAVFLLDPANRGDFLPYGLVIVAESVLVGQALLSMWTILSGGADPRDFAFHQTQDTLFDRDAISHDGLADQPHRWPMHVRGQQVEVDVFITVYGEELSKIAATVQAAVAMRGEHRTWVLDDGRSDEVQALAAELGARYVRRLSSHGAKAGNINHALTLAKGDYYAVFDADFVPAPDFLFETVPFFADDSIAFVQTPQTYGNLHNLVSRGAGYMQTVFYKFIQPGRNRFNAAFCVGTNVIFRRSAIDDIGGMHTDSKSEDVWTSLMLHERGWKSVFIPMTLAVGDAPETIEGFTKQQLRWATGGFEILLTHFPFNPEHRLTMDQRLQYLVTASFYLTGIVPGLLLLVPPLEIYFDLRPMNLSIGAGEWVLFYLGFYFTQVLLAFYALGSFRYETLLLAAVSFPIYASALWNVLCGKEQAWHVTGADRGRTPSPFNFIVPQVLVFVFLTLTSVVAVWRDLGNGQLTLATAWNITNTLVFAAFIVAAFREQARNRVADRAQTPGEAVHPATPLAQAPASPVRTTVVRPDTLEPQRAAIAGVAMQDGHRA</sequence>
<dbReference type="EMBL" id="JAUCML010000003">
    <property type="protein sequence ID" value="MDM7884608.1"/>
    <property type="molecule type" value="Genomic_DNA"/>
</dbReference>
<keyword evidence="6 8" id="KW-0472">Membrane</keyword>
<feature type="region of interest" description="Disordered" evidence="7">
    <location>
        <begin position="624"/>
        <end position="646"/>
    </location>
</feature>